<dbReference type="EMBL" id="JAARWN010000001">
    <property type="protein sequence ID" value="MBC1935225.1"/>
    <property type="molecule type" value="Genomic_DNA"/>
</dbReference>
<dbReference type="RefSeq" id="WP_185525406.1">
    <property type="nucleotide sequence ID" value="NZ_JAARWN010000001.1"/>
</dbReference>
<sequence>MKFSVVEMLEIAFDARRLLADEIFRCEGALMSASHPGKIKRLERQFAETTKRKSEIQASIDKLSKIEVELWRDDV</sequence>
<dbReference type="Proteomes" id="UP000535908">
    <property type="component" value="Unassembled WGS sequence"/>
</dbReference>
<protein>
    <submittedName>
        <fullName evidence="1">Uncharacterized protein</fullName>
    </submittedName>
</protein>
<proteinExistence type="predicted"/>
<evidence type="ECO:0000313" key="2">
    <source>
        <dbReference type="Proteomes" id="UP000535908"/>
    </source>
</evidence>
<name>A0A7X0Y1C9_9LIST</name>
<gene>
    <name evidence="1" type="ORF">HCA69_02530</name>
</gene>
<dbReference type="AlphaFoldDB" id="A0A7X0Y1C9"/>
<reference evidence="1 2" key="1">
    <citation type="submission" date="2020-03" db="EMBL/GenBank/DDBJ databases">
        <title>Soil Listeria distribution.</title>
        <authorList>
            <person name="Liao J."/>
            <person name="Wiedmann M."/>
        </authorList>
    </citation>
    <scope>NUCLEOTIDE SEQUENCE [LARGE SCALE GENOMIC DNA]</scope>
    <source>
        <strain evidence="1 2">FSL L7-0741</strain>
    </source>
</reference>
<comment type="caution">
    <text evidence="1">The sequence shown here is derived from an EMBL/GenBank/DDBJ whole genome shotgun (WGS) entry which is preliminary data.</text>
</comment>
<organism evidence="1 2">
    <name type="scientific">Listeria grandensis</name>
    <dbReference type="NCBI Taxonomy" id="1494963"/>
    <lineage>
        <taxon>Bacteria</taxon>
        <taxon>Bacillati</taxon>
        <taxon>Bacillota</taxon>
        <taxon>Bacilli</taxon>
        <taxon>Bacillales</taxon>
        <taxon>Listeriaceae</taxon>
        <taxon>Listeria</taxon>
    </lineage>
</organism>
<accession>A0A7X0Y1C9</accession>
<evidence type="ECO:0000313" key="1">
    <source>
        <dbReference type="EMBL" id="MBC1935225.1"/>
    </source>
</evidence>